<keyword evidence="6" id="KW-1185">Reference proteome</keyword>
<dbReference type="GO" id="GO:0000166">
    <property type="term" value="F:nucleotide binding"/>
    <property type="evidence" value="ECO:0007669"/>
    <property type="project" value="UniProtKB-KW"/>
</dbReference>
<keyword evidence="3" id="KW-0418">Kinase</keyword>
<feature type="non-terminal residue" evidence="5">
    <location>
        <position position="1"/>
    </location>
</feature>
<comment type="caution">
    <text evidence="5">The sequence shown here is derived from an EMBL/GenBank/DDBJ whole genome shotgun (WGS) entry which is preliminary data.</text>
</comment>
<evidence type="ECO:0000313" key="5">
    <source>
        <dbReference type="EMBL" id="GMR35610.1"/>
    </source>
</evidence>
<dbReference type="PANTHER" id="PTHR32463">
    <property type="entry name" value="L-FUCOSE KINASE"/>
    <property type="match status" value="1"/>
</dbReference>
<name>A0AAN4ZEQ3_9BILA</name>
<evidence type="ECO:0000256" key="2">
    <source>
        <dbReference type="ARBA" id="ARBA00022741"/>
    </source>
</evidence>
<keyword evidence="1" id="KW-0808">Transferase</keyword>
<dbReference type="Pfam" id="PF07959">
    <property type="entry name" value="Fucose_pyrophosphorylase"/>
    <property type="match status" value="1"/>
</dbReference>
<dbReference type="InterPro" id="IPR052203">
    <property type="entry name" value="GHMP_Kinase-Related"/>
</dbReference>
<dbReference type="EMBL" id="BTRK01000002">
    <property type="protein sequence ID" value="GMR35610.1"/>
    <property type="molecule type" value="Genomic_DNA"/>
</dbReference>
<gene>
    <name evidence="5" type="ORF">PMAYCL1PPCAC_05805</name>
</gene>
<protein>
    <recommendedName>
        <fullName evidence="4">GDP-fucose pyrophosphorylase domain-containing protein</fullName>
    </recommendedName>
</protein>
<organism evidence="5 6">
    <name type="scientific">Pristionchus mayeri</name>
    <dbReference type="NCBI Taxonomy" id="1317129"/>
    <lineage>
        <taxon>Eukaryota</taxon>
        <taxon>Metazoa</taxon>
        <taxon>Ecdysozoa</taxon>
        <taxon>Nematoda</taxon>
        <taxon>Chromadorea</taxon>
        <taxon>Rhabditida</taxon>
        <taxon>Rhabditina</taxon>
        <taxon>Diplogasteromorpha</taxon>
        <taxon>Diplogasteroidea</taxon>
        <taxon>Neodiplogasteridae</taxon>
        <taxon>Pristionchus</taxon>
    </lineage>
</organism>
<feature type="non-terminal residue" evidence="5">
    <location>
        <position position="417"/>
    </location>
</feature>
<evidence type="ECO:0000313" key="6">
    <source>
        <dbReference type="Proteomes" id="UP001328107"/>
    </source>
</evidence>
<evidence type="ECO:0000256" key="3">
    <source>
        <dbReference type="ARBA" id="ARBA00022777"/>
    </source>
</evidence>
<reference evidence="6" key="1">
    <citation type="submission" date="2022-10" db="EMBL/GenBank/DDBJ databases">
        <title>Genome assembly of Pristionchus species.</title>
        <authorList>
            <person name="Yoshida K."/>
            <person name="Sommer R.J."/>
        </authorList>
    </citation>
    <scope>NUCLEOTIDE SEQUENCE [LARGE SCALE GENOMIC DNA]</scope>
    <source>
        <strain evidence="6">RS5460</strain>
    </source>
</reference>
<dbReference type="GO" id="GO:0042352">
    <property type="term" value="P:GDP-L-fucose salvage"/>
    <property type="evidence" value="ECO:0007669"/>
    <property type="project" value="TreeGrafter"/>
</dbReference>
<dbReference type="GO" id="GO:0050201">
    <property type="term" value="F:fucokinase activity"/>
    <property type="evidence" value="ECO:0007669"/>
    <property type="project" value="TreeGrafter"/>
</dbReference>
<dbReference type="AlphaFoldDB" id="A0AAN4ZEQ3"/>
<dbReference type="InterPro" id="IPR012887">
    <property type="entry name" value="GDP_fucose_pyrophosphorylase"/>
</dbReference>
<keyword evidence="2" id="KW-0547">Nucleotide-binding</keyword>
<accession>A0AAN4ZEQ3</accession>
<dbReference type="PANTHER" id="PTHR32463:SF0">
    <property type="entry name" value="L-FUCOSE KINASE"/>
    <property type="match status" value="1"/>
</dbReference>
<feature type="domain" description="GDP-fucose pyrophosphorylase" evidence="4">
    <location>
        <begin position="6"/>
        <end position="268"/>
    </location>
</feature>
<evidence type="ECO:0000256" key="1">
    <source>
        <dbReference type="ARBA" id="ARBA00022679"/>
    </source>
</evidence>
<proteinExistence type="predicted"/>
<evidence type="ECO:0000259" key="4">
    <source>
        <dbReference type="Pfam" id="PF07959"/>
    </source>
</evidence>
<sequence>TVLNDDVIRDAKILIVLAGEPSAEAPLGRAITIFPDLAFPDATVVLPSIPLVTQIINLDRIAPVGTPGVWLLSTEALWSLEETQNPIDDLQHDRLSAFCARVPAAAAAQHGSYELNDDGSIRSLSYRKPLSDEQEQLMILGLLYLPPLVASNVLSLATTYPLSRATYHGLDSGAIGLRLSLFFDIVYATCADLEEFVRCRIAPEKIDCEHEELLELARRVIHSRLANYRTRAVILNTRAVQYLETVPSLVPFEWSHFCNTVRKQLEVNLASISSQSRPIVPYLRTALASRFTSDLHALLDAILWVSPQRVDTAVQLATVSETLWIWAGGRGGLRAGPAANEHFARHFALLERRETTQEGVRELIVALKDGNWLSTPQAIVRAARHFEAAAQVCTRRLVLEICTKHLRPSSVREGTDS</sequence>
<dbReference type="Proteomes" id="UP001328107">
    <property type="component" value="Unassembled WGS sequence"/>
</dbReference>